<organism evidence="1 2">
    <name type="scientific">Blumeria hordei</name>
    <name type="common">Barley powdery mildew</name>
    <name type="synonym">Blumeria graminis f. sp. hordei</name>
    <dbReference type="NCBI Taxonomy" id="2867405"/>
    <lineage>
        <taxon>Eukaryota</taxon>
        <taxon>Fungi</taxon>
        <taxon>Dikarya</taxon>
        <taxon>Ascomycota</taxon>
        <taxon>Pezizomycotina</taxon>
        <taxon>Leotiomycetes</taxon>
        <taxon>Erysiphales</taxon>
        <taxon>Erysiphaceae</taxon>
        <taxon>Blumeria</taxon>
    </lineage>
</organism>
<accession>A0A383UP21</accession>
<evidence type="ECO:0000313" key="2">
    <source>
        <dbReference type="Proteomes" id="UP000275772"/>
    </source>
</evidence>
<dbReference type="EMBL" id="UNSH01000041">
    <property type="protein sequence ID" value="SZF01637.1"/>
    <property type="molecule type" value="Genomic_DNA"/>
</dbReference>
<reference evidence="1 2" key="1">
    <citation type="submission" date="2017-11" db="EMBL/GenBank/DDBJ databases">
        <authorList>
            <person name="Kracher B."/>
        </authorList>
    </citation>
    <scope>NUCLEOTIDE SEQUENCE [LARGE SCALE GENOMIC DNA]</scope>
    <source>
        <strain evidence="1 2">RACE1</strain>
    </source>
</reference>
<proteinExistence type="predicted"/>
<gene>
    <name evidence="1" type="ORF">BLGHR1_12406</name>
</gene>
<dbReference type="VEuPathDB" id="FungiDB:BLGHR1_12406"/>
<dbReference type="Proteomes" id="UP000275772">
    <property type="component" value="Unassembled WGS sequence"/>
</dbReference>
<sequence length="113" mass="13374">MYTTYAYLDAVSTPPHPDPSKPQYDRRYVYLPARVYRARNYSQKPPRQNPVNACAFRAIRRTRERTPTSMIILSCPKRHFKSAVKWRKERLSTPSDQKLIVYDMFSPCICRSD</sequence>
<name>A0A383UP21_BLUHO</name>
<evidence type="ECO:0000313" key="1">
    <source>
        <dbReference type="EMBL" id="SZF01637.1"/>
    </source>
</evidence>
<dbReference type="AlphaFoldDB" id="A0A383UP21"/>
<protein>
    <submittedName>
        <fullName evidence="1">Uncharacterized protein</fullName>
    </submittedName>
</protein>